<keyword evidence="2 7" id="KW-0238">DNA-binding</keyword>
<evidence type="ECO:0000256" key="4">
    <source>
        <dbReference type="SAM" id="MobiDB-lite"/>
    </source>
</evidence>
<dbReference type="GO" id="GO:0003700">
    <property type="term" value="F:DNA-binding transcription factor activity"/>
    <property type="evidence" value="ECO:0007669"/>
    <property type="project" value="TreeGrafter"/>
</dbReference>
<dbReference type="SMART" id="SM00346">
    <property type="entry name" value="HTH_ICLR"/>
    <property type="match status" value="1"/>
</dbReference>
<dbReference type="Gene3D" id="3.30.450.40">
    <property type="match status" value="1"/>
</dbReference>
<dbReference type="PANTHER" id="PTHR30136">
    <property type="entry name" value="HELIX-TURN-HELIX TRANSCRIPTIONAL REGULATOR, ICLR FAMILY"/>
    <property type="match status" value="1"/>
</dbReference>
<dbReference type="InterPro" id="IPR036388">
    <property type="entry name" value="WH-like_DNA-bd_sf"/>
</dbReference>
<evidence type="ECO:0000259" key="5">
    <source>
        <dbReference type="PROSITE" id="PS51078"/>
    </source>
</evidence>
<accession>A0A061A6R8</accession>
<dbReference type="GO" id="GO:0003677">
    <property type="term" value="F:DNA binding"/>
    <property type="evidence" value="ECO:0007669"/>
    <property type="project" value="UniProtKB-KW"/>
</dbReference>
<dbReference type="InterPro" id="IPR050707">
    <property type="entry name" value="HTH_MetabolicPath_Reg"/>
</dbReference>
<gene>
    <name evidence="7" type="ORF">J2Z30_001174</name>
    <name evidence="6" type="ORF">SIRAN8114</name>
</gene>
<feature type="compositionally biased region" description="Basic and acidic residues" evidence="4">
    <location>
        <begin position="1"/>
        <end position="17"/>
    </location>
</feature>
<dbReference type="AlphaFoldDB" id="A0A061A6R8"/>
<dbReference type="EMBL" id="JAGGLR010000002">
    <property type="protein sequence ID" value="MBP2060176.1"/>
    <property type="molecule type" value="Genomic_DNA"/>
</dbReference>
<dbReference type="InterPro" id="IPR029016">
    <property type="entry name" value="GAF-like_dom_sf"/>
</dbReference>
<dbReference type="SUPFAM" id="SSF46785">
    <property type="entry name" value="Winged helix' DNA-binding domain"/>
    <property type="match status" value="1"/>
</dbReference>
<dbReference type="Gene3D" id="1.10.10.10">
    <property type="entry name" value="Winged helix-like DNA-binding domain superfamily/Winged helix DNA-binding domain"/>
    <property type="match status" value="1"/>
</dbReference>
<evidence type="ECO:0000256" key="3">
    <source>
        <dbReference type="ARBA" id="ARBA00023163"/>
    </source>
</evidence>
<evidence type="ECO:0000256" key="1">
    <source>
        <dbReference type="ARBA" id="ARBA00023015"/>
    </source>
</evidence>
<dbReference type="Pfam" id="PF01614">
    <property type="entry name" value="IclR_C"/>
    <property type="match status" value="1"/>
</dbReference>
<reference evidence="6" key="1">
    <citation type="submission" date="2014-05" db="EMBL/GenBank/DDBJ databases">
        <authorList>
            <person name="Horn Fabian"/>
        </authorList>
    </citation>
    <scope>NUCLEOTIDE SEQUENCE</scope>
</reference>
<dbReference type="Proteomes" id="UP000756710">
    <property type="component" value="Unassembled WGS sequence"/>
</dbReference>
<evidence type="ECO:0000256" key="2">
    <source>
        <dbReference type="ARBA" id="ARBA00023125"/>
    </source>
</evidence>
<organism evidence="6">
    <name type="scientific">Streptomyces iranensis</name>
    <dbReference type="NCBI Taxonomy" id="576784"/>
    <lineage>
        <taxon>Bacteria</taxon>
        <taxon>Bacillati</taxon>
        <taxon>Actinomycetota</taxon>
        <taxon>Actinomycetes</taxon>
        <taxon>Kitasatosporales</taxon>
        <taxon>Streptomycetaceae</taxon>
        <taxon>Streptomyces</taxon>
        <taxon>Streptomyces violaceusniger group</taxon>
    </lineage>
</organism>
<dbReference type="PROSITE" id="PS51078">
    <property type="entry name" value="ICLR_ED"/>
    <property type="match status" value="1"/>
</dbReference>
<evidence type="ECO:0000313" key="7">
    <source>
        <dbReference type="EMBL" id="MBP2060176.1"/>
    </source>
</evidence>
<keyword evidence="3" id="KW-0804">Transcription</keyword>
<dbReference type="Pfam" id="PF09339">
    <property type="entry name" value="HTH_IclR"/>
    <property type="match status" value="1"/>
</dbReference>
<dbReference type="EMBL" id="LK022848">
    <property type="protein sequence ID" value="CDR13728.1"/>
    <property type="molecule type" value="Genomic_DNA"/>
</dbReference>
<dbReference type="InterPro" id="IPR036390">
    <property type="entry name" value="WH_DNA-bd_sf"/>
</dbReference>
<dbReference type="HOGENOM" id="CLU_062618_6_0_11"/>
<proteinExistence type="predicted"/>
<dbReference type="InterPro" id="IPR014757">
    <property type="entry name" value="Tscrpt_reg_IclR_C"/>
</dbReference>
<sequence>MRIEEGDKDASGQDKRSAGVRSMNSVLSTLRVFEEVALRQPIGVSELSRETRIPKSSVQRCLVTLQQAGWLRVVDPEHARWGVTMKALALGLRGAGEQDLREVAGPVIKRLAAETDETVHLGLRDGEDYVVVAREDSTHVVRVFLDIGTRLPLQATSAGVAIMAHLGAAEVDQLLRRELQEFAESPMPDADELRQEIARTAERGYALNISSSWYRPHVSSIAAVVTNPAERPIAALTLSMPEIRYDSAREKDLAQLVIAAADEISRLISSA</sequence>
<keyword evidence="1" id="KW-0805">Transcription regulation</keyword>
<dbReference type="GO" id="GO:0045892">
    <property type="term" value="P:negative regulation of DNA-templated transcription"/>
    <property type="evidence" value="ECO:0007669"/>
    <property type="project" value="TreeGrafter"/>
</dbReference>
<keyword evidence="8" id="KW-1185">Reference proteome</keyword>
<protein>
    <submittedName>
        <fullName evidence="6 7">IclR family transcriptional regulator</fullName>
    </submittedName>
</protein>
<feature type="region of interest" description="Disordered" evidence="4">
    <location>
        <begin position="1"/>
        <end position="20"/>
    </location>
</feature>
<dbReference type="InterPro" id="IPR005471">
    <property type="entry name" value="Tscrpt_reg_IclR_N"/>
</dbReference>
<evidence type="ECO:0000313" key="6">
    <source>
        <dbReference type="EMBL" id="CDR13728.1"/>
    </source>
</evidence>
<dbReference type="SUPFAM" id="SSF55781">
    <property type="entry name" value="GAF domain-like"/>
    <property type="match status" value="1"/>
</dbReference>
<name>A0A061A6R8_9ACTN</name>
<evidence type="ECO:0000313" key="8">
    <source>
        <dbReference type="Proteomes" id="UP000756710"/>
    </source>
</evidence>
<feature type="domain" description="IclR-ED" evidence="5">
    <location>
        <begin position="86"/>
        <end position="270"/>
    </location>
</feature>
<reference evidence="7 8" key="2">
    <citation type="submission" date="2021-03" db="EMBL/GenBank/DDBJ databases">
        <title>Genomic Encyclopedia of Type Strains, Phase IV (KMG-IV): sequencing the most valuable type-strain genomes for metagenomic binning, comparative biology and taxonomic classification.</title>
        <authorList>
            <person name="Goeker M."/>
        </authorList>
    </citation>
    <scope>NUCLEOTIDE SEQUENCE [LARGE SCALE GENOMIC DNA]</scope>
    <source>
        <strain evidence="7 8">DSM 41954</strain>
    </source>
</reference>
<dbReference type="PANTHER" id="PTHR30136:SF35">
    <property type="entry name" value="HTH-TYPE TRANSCRIPTIONAL REGULATOR RV1719"/>
    <property type="match status" value="1"/>
</dbReference>
<dbReference type="RefSeq" id="WP_052701696.1">
    <property type="nucleotide sequence ID" value="NZ_BAABDR010000055.1"/>
</dbReference>